<dbReference type="PANTHER" id="PTHR24096">
    <property type="entry name" value="LONG-CHAIN-FATTY-ACID--COA LIGASE"/>
    <property type="match status" value="1"/>
</dbReference>
<evidence type="ECO:0000259" key="1">
    <source>
        <dbReference type="Pfam" id="PF00501"/>
    </source>
</evidence>
<gene>
    <name evidence="2" type="ORF">B0T17DRAFT_507979</name>
</gene>
<dbReference type="Proteomes" id="UP001174934">
    <property type="component" value="Unassembled WGS sequence"/>
</dbReference>
<reference evidence="2" key="1">
    <citation type="submission" date="2023-06" db="EMBL/GenBank/DDBJ databases">
        <title>Genome-scale phylogeny and comparative genomics of the fungal order Sordariales.</title>
        <authorList>
            <consortium name="Lawrence Berkeley National Laboratory"/>
            <person name="Hensen N."/>
            <person name="Bonometti L."/>
            <person name="Westerberg I."/>
            <person name="Brannstrom I.O."/>
            <person name="Guillou S."/>
            <person name="Cros-Aarteil S."/>
            <person name="Calhoun S."/>
            <person name="Haridas S."/>
            <person name="Kuo A."/>
            <person name="Mondo S."/>
            <person name="Pangilinan J."/>
            <person name="Riley R."/>
            <person name="LaButti K."/>
            <person name="Andreopoulos B."/>
            <person name="Lipzen A."/>
            <person name="Chen C."/>
            <person name="Yanf M."/>
            <person name="Daum C."/>
            <person name="Ng V."/>
            <person name="Clum A."/>
            <person name="Steindorff A."/>
            <person name="Ohm R."/>
            <person name="Martin F."/>
            <person name="Silar P."/>
            <person name="Natvig D."/>
            <person name="Lalanne C."/>
            <person name="Gautier V."/>
            <person name="Ament-velasquez S.L."/>
            <person name="Kruys A."/>
            <person name="Hutchinson M.I."/>
            <person name="Powell A.J."/>
            <person name="Barry K."/>
            <person name="Miller A.N."/>
            <person name="Grigoriev I.V."/>
            <person name="Debuchy R."/>
            <person name="Gladieux P."/>
            <person name="Thoren M.H."/>
            <person name="Johannesson H."/>
        </authorList>
    </citation>
    <scope>NUCLEOTIDE SEQUENCE</scope>
    <source>
        <strain evidence="2">SMH3391-2</strain>
    </source>
</reference>
<dbReference type="InterPro" id="IPR042099">
    <property type="entry name" value="ANL_N_sf"/>
</dbReference>
<sequence length="386" mass="41609">MPEIAQLPFDDSENPMSITTTPNDHLDRVALTPFTSGTTGMPKAVPRTVKNMCAGAASIVAGTRNTHDAVHPPVGLILGSSFASMTSTIAYSYWYMGGTAVIADERFSRAATLRVIETCRVSILAVMRSHIALLCEGRDLSPERVKSVKYVVVTGEIIIASFLKKAQEAFPSAVVSGTYRMTEGNGLFGWEHGQPNPVPTWGDVVSCGRSMAATRMRLVSREAGTVVKRGEQGELHAGSDSFVDRYVDKSDPKSETGAFYEDTHGKRWFRTGDIAILDDADNAFVVGRASETVKSLTGSFLSFIVESCIAMYLDVEVHVIGIPSPMHGELLYAIIDYLGEDNATGVRPRRHHQLGAVGVGDVAHDCHGEDGQNLSSKLDDGISAKQ</sequence>
<proteinExistence type="predicted"/>
<protein>
    <recommendedName>
        <fullName evidence="1">AMP-dependent synthetase/ligase domain-containing protein</fullName>
    </recommendedName>
</protein>
<dbReference type="EMBL" id="JAULSR010000003">
    <property type="protein sequence ID" value="KAK0624951.1"/>
    <property type="molecule type" value="Genomic_DNA"/>
</dbReference>
<dbReference type="Pfam" id="PF00501">
    <property type="entry name" value="AMP-binding"/>
    <property type="match status" value="1"/>
</dbReference>
<dbReference type="SUPFAM" id="SSF56801">
    <property type="entry name" value="Acetyl-CoA synthetase-like"/>
    <property type="match status" value="1"/>
</dbReference>
<evidence type="ECO:0000313" key="2">
    <source>
        <dbReference type="EMBL" id="KAK0624951.1"/>
    </source>
</evidence>
<keyword evidence="3" id="KW-1185">Reference proteome</keyword>
<dbReference type="AlphaFoldDB" id="A0AA40C4C8"/>
<dbReference type="Gene3D" id="3.40.50.12780">
    <property type="entry name" value="N-terminal domain of ligase-like"/>
    <property type="match status" value="1"/>
</dbReference>
<dbReference type="PANTHER" id="PTHR24096:SF267">
    <property type="entry name" value="MALONATE--COA LIGASE ACSF3, MITOCHONDRIAL"/>
    <property type="match status" value="1"/>
</dbReference>
<name>A0AA40C4C8_9PEZI</name>
<dbReference type="InterPro" id="IPR000873">
    <property type="entry name" value="AMP-dep_synth/lig_dom"/>
</dbReference>
<feature type="domain" description="AMP-dependent synthetase/ligase" evidence="1">
    <location>
        <begin position="19"/>
        <end position="246"/>
    </location>
</feature>
<accession>A0AA40C4C8</accession>
<comment type="caution">
    <text evidence="2">The sequence shown here is derived from an EMBL/GenBank/DDBJ whole genome shotgun (WGS) entry which is preliminary data.</text>
</comment>
<evidence type="ECO:0000313" key="3">
    <source>
        <dbReference type="Proteomes" id="UP001174934"/>
    </source>
</evidence>
<organism evidence="2 3">
    <name type="scientific">Bombardia bombarda</name>
    <dbReference type="NCBI Taxonomy" id="252184"/>
    <lineage>
        <taxon>Eukaryota</taxon>
        <taxon>Fungi</taxon>
        <taxon>Dikarya</taxon>
        <taxon>Ascomycota</taxon>
        <taxon>Pezizomycotina</taxon>
        <taxon>Sordariomycetes</taxon>
        <taxon>Sordariomycetidae</taxon>
        <taxon>Sordariales</taxon>
        <taxon>Lasiosphaeriaceae</taxon>
        <taxon>Bombardia</taxon>
    </lineage>
</organism>
<dbReference type="GO" id="GO:0016405">
    <property type="term" value="F:CoA-ligase activity"/>
    <property type="evidence" value="ECO:0007669"/>
    <property type="project" value="TreeGrafter"/>
</dbReference>